<evidence type="ECO:0000256" key="7">
    <source>
        <dbReference type="ARBA" id="ARBA00022801"/>
    </source>
</evidence>
<keyword evidence="5" id="KW-0235">DNA replication</keyword>
<keyword evidence="15" id="KW-1185">Reference proteome</keyword>
<dbReference type="InterPro" id="IPR006133">
    <property type="entry name" value="DNA-dir_DNA_pol_B_exonuc"/>
</dbReference>
<dbReference type="InterPro" id="IPR036397">
    <property type="entry name" value="RNaseH_sf"/>
</dbReference>
<dbReference type="GO" id="GO:0006260">
    <property type="term" value="P:DNA replication"/>
    <property type="evidence" value="ECO:0007669"/>
    <property type="project" value="UniProtKB-KW"/>
</dbReference>
<evidence type="ECO:0000313" key="15">
    <source>
        <dbReference type="Proteomes" id="UP000259253"/>
    </source>
</evidence>
<dbReference type="PANTHER" id="PTHR10322">
    <property type="entry name" value="DNA POLYMERASE CATALYTIC SUBUNIT"/>
    <property type="match status" value="1"/>
</dbReference>
<dbReference type="InterPro" id="IPR042087">
    <property type="entry name" value="DNA_pol_B_thumb"/>
</dbReference>
<dbReference type="GO" id="GO:0003887">
    <property type="term" value="F:DNA-directed DNA polymerase activity"/>
    <property type="evidence" value="ECO:0007669"/>
    <property type="project" value="UniProtKB-KW"/>
</dbReference>
<dbReference type="GO" id="GO:0003677">
    <property type="term" value="F:DNA binding"/>
    <property type="evidence" value="ECO:0007669"/>
    <property type="project" value="UniProtKB-KW"/>
</dbReference>
<evidence type="ECO:0000256" key="2">
    <source>
        <dbReference type="ARBA" id="ARBA00012417"/>
    </source>
</evidence>
<evidence type="ECO:0000256" key="11">
    <source>
        <dbReference type="ARBA" id="ARBA00049244"/>
    </source>
</evidence>
<dbReference type="EC" id="2.7.7.7" evidence="2"/>
<dbReference type="Gene3D" id="3.30.420.10">
    <property type="entry name" value="Ribonuclease H-like superfamily/Ribonuclease H"/>
    <property type="match status" value="1"/>
</dbReference>
<dbReference type="GO" id="GO:0039693">
    <property type="term" value="P:viral DNA genome replication"/>
    <property type="evidence" value="ECO:0007669"/>
    <property type="project" value="UniProtKB-KW"/>
</dbReference>
<accession>A0A2I6UH18</accession>
<evidence type="ECO:0000259" key="12">
    <source>
        <dbReference type="Pfam" id="PF00136"/>
    </source>
</evidence>
<dbReference type="InterPro" id="IPR006134">
    <property type="entry name" value="DNA-dir_DNA_pol_B_multi_dom"/>
</dbReference>
<keyword evidence="7" id="KW-0378">Hydrolase</keyword>
<dbReference type="Proteomes" id="UP000259253">
    <property type="component" value="Segment"/>
</dbReference>
<evidence type="ECO:0000313" key="14">
    <source>
        <dbReference type="EMBL" id="AUO79265.1"/>
    </source>
</evidence>
<keyword evidence="6" id="KW-0540">Nuclease</keyword>
<protein>
    <recommendedName>
        <fullName evidence="2">DNA-directed DNA polymerase</fullName>
        <ecNumber evidence="2">2.7.7.7</ecNumber>
    </recommendedName>
</protein>
<dbReference type="KEGG" id="vg:40236381"/>
<evidence type="ECO:0000256" key="8">
    <source>
        <dbReference type="ARBA" id="ARBA00022932"/>
    </source>
</evidence>
<feature type="domain" description="DNA-directed DNA polymerase family B exonuclease" evidence="13">
    <location>
        <begin position="155"/>
        <end position="316"/>
    </location>
</feature>
<dbReference type="SMART" id="SM00486">
    <property type="entry name" value="POLBc"/>
    <property type="match status" value="1"/>
</dbReference>
<keyword evidence="8" id="KW-0239">DNA-directed DNA polymerase</keyword>
<dbReference type="SUPFAM" id="SSF56672">
    <property type="entry name" value="DNA/RNA polymerases"/>
    <property type="match status" value="1"/>
</dbReference>
<dbReference type="InterPro" id="IPR050240">
    <property type="entry name" value="DNA_pol_type-B"/>
</dbReference>
<dbReference type="PANTHER" id="PTHR10322:SF23">
    <property type="entry name" value="DNA POLYMERASE DELTA CATALYTIC SUBUNIT"/>
    <property type="match status" value="1"/>
</dbReference>
<evidence type="ECO:0000256" key="1">
    <source>
        <dbReference type="ARBA" id="ARBA00005755"/>
    </source>
</evidence>
<dbReference type="Gene3D" id="1.10.132.60">
    <property type="entry name" value="DNA polymerase family B, C-terminal domain"/>
    <property type="match status" value="1"/>
</dbReference>
<dbReference type="GO" id="GO:0004518">
    <property type="term" value="F:nuclease activity"/>
    <property type="evidence" value="ECO:0007669"/>
    <property type="project" value="UniProtKB-KW"/>
</dbReference>
<dbReference type="RefSeq" id="YP_009639584.1">
    <property type="nucleotide sequence ID" value="NC_042352.1"/>
</dbReference>
<dbReference type="InterPro" id="IPR043502">
    <property type="entry name" value="DNA/RNA_pol_sf"/>
</dbReference>
<dbReference type="GO" id="GO:0000166">
    <property type="term" value="F:nucleotide binding"/>
    <property type="evidence" value="ECO:0007669"/>
    <property type="project" value="InterPro"/>
</dbReference>
<keyword evidence="3" id="KW-0808">Transferase</keyword>
<dbReference type="GeneID" id="40236381"/>
<reference evidence="14 15" key="1">
    <citation type="submission" date="2017-07" db="EMBL/GenBank/DDBJ databases">
        <title>Characterization of ecologically diverse viruses infecting co-occurring strains of cosmopolitan hyperhalophilic Bacteroidetes.</title>
        <authorList>
            <person name="Villamor J."/>
            <person name="Ramos-Barbero M.D."/>
            <person name="Gonzalez-Torres P."/>
            <person name="Gabaldon T."/>
            <person name="Rollesso-Mora R."/>
            <person name="Meseguer I."/>
            <person name="Martinez-Garcia M."/>
            <person name="Santos F."/>
            <person name="Anton J."/>
        </authorList>
    </citation>
    <scope>NUCLEOTIDE SEQUENCE [LARGE SCALE GENOMIC DNA]</scope>
</reference>
<dbReference type="Gene3D" id="3.90.1600.10">
    <property type="entry name" value="Palm domain of DNA polymerase"/>
    <property type="match status" value="1"/>
</dbReference>
<sequence length="811" mass="93551">MPVEQGAHHPNNSTHRHMDEREAIVYGKGNTEGIVAVEDRGGEVVRYHRDPDSGEAYTTTAPFFPTVWIGEDQVVEDIRKDTRSFRSAHKLDGDLPIDKLLLLDDMDGFFKVYRDLKMRAGPDEYLPEWSYTQTDDAQMYMMQSGETSFNGLDFDDLHRLTFDIETINHGGGMPDAYRRGDQVIIIGIKTNRGYETVLHIGQRDDGSLRSCPTEENMLRTFVEIIQDLDPDVLEGHNVHDFDLDYLRKRCDLLGIPFEIGRGETEPRHYETMKRVAQRYLEYECHDVPGRHVIDTMFQAADWNVYARELDSFGLKEVAKTLGIAAPERTYVDRSEMARLWNEERDRLLDYALDDVIETKRLSEELSAAKFEMAKIVPVEYGTLNRCGTGRIIEAMMVREYLRQGHSLPIGGEKQSYEGAYTACFRQGVYGVDEGTRIMNYDFASLYPYTQMGFECYPESDRLDVMKTMLETLTELRVRHKEEMRSLPDDNPRKFKLDAQQDSEKVLINSFYGTEGDENFIFNDMDQAAEIVLQGQEALKRLMYIIDRAGHTIIEADTDGVWALNDGHGPAGQELADVATEHTADHLDVDLDADLPGMAMYRAKNYAKQSPDGSVSFKGSAMTSSAFEKFGREFIQRGYRHMLDGEIQELHDLYVEYVDRICDHDIPVEKLAKRETLKEPYEDYREAVDSEESGRNAAARYELAREYDFIDEQVGSTVQYYNAGDLTSSSVYEVAKPVELYDDDENVKYYVRKRMQSFASKFEPFFSEEDFSRMFPRPDRGEVRVEREDVSDVMLVRRQIERPELRQQKMKP</sequence>
<dbReference type="GO" id="GO:0016787">
    <property type="term" value="F:hydrolase activity"/>
    <property type="evidence" value="ECO:0007669"/>
    <property type="project" value="UniProtKB-KW"/>
</dbReference>
<dbReference type="SUPFAM" id="SSF53098">
    <property type="entry name" value="Ribonuclease H-like"/>
    <property type="match status" value="1"/>
</dbReference>
<evidence type="ECO:0000256" key="9">
    <source>
        <dbReference type="ARBA" id="ARBA00023109"/>
    </source>
</evidence>
<dbReference type="InterPro" id="IPR023211">
    <property type="entry name" value="DNA_pol_palm_dom_sf"/>
</dbReference>
<dbReference type="InterPro" id="IPR012337">
    <property type="entry name" value="RNaseH-like_sf"/>
</dbReference>
<dbReference type="Pfam" id="PF00136">
    <property type="entry name" value="DNA_pol_B"/>
    <property type="match status" value="1"/>
</dbReference>
<dbReference type="InterPro" id="IPR006172">
    <property type="entry name" value="DNA-dir_DNA_pol_B"/>
</dbReference>
<dbReference type="EMBL" id="MF580961">
    <property type="protein sequence ID" value="AUO79265.1"/>
    <property type="molecule type" value="Genomic_DNA"/>
</dbReference>
<evidence type="ECO:0000256" key="5">
    <source>
        <dbReference type="ARBA" id="ARBA00022705"/>
    </source>
</evidence>
<keyword evidence="9" id="KW-1194">Viral DNA replication</keyword>
<comment type="similarity">
    <text evidence="1">Belongs to the DNA polymerase type-B family.</text>
</comment>
<dbReference type="Pfam" id="PF03104">
    <property type="entry name" value="DNA_pol_B_exo1"/>
    <property type="match status" value="1"/>
</dbReference>
<keyword evidence="10" id="KW-0238">DNA-binding</keyword>
<keyword evidence="4" id="KW-0548">Nucleotidyltransferase</keyword>
<evidence type="ECO:0000256" key="6">
    <source>
        <dbReference type="ARBA" id="ARBA00022722"/>
    </source>
</evidence>
<evidence type="ECO:0000256" key="4">
    <source>
        <dbReference type="ARBA" id="ARBA00022695"/>
    </source>
</evidence>
<feature type="domain" description="DNA-directed DNA polymerase family B multifunctional" evidence="12">
    <location>
        <begin position="463"/>
        <end position="740"/>
    </location>
</feature>
<evidence type="ECO:0000256" key="10">
    <source>
        <dbReference type="ARBA" id="ARBA00023125"/>
    </source>
</evidence>
<proteinExistence type="inferred from homology"/>
<evidence type="ECO:0000256" key="3">
    <source>
        <dbReference type="ARBA" id="ARBA00022679"/>
    </source>
</evidence>
<name>A0A2I6UH18_9CAUD</name>
<comment type="catalytic activity">
    <reaction evidence="11">
        <text>DNA(n) + a 2'-deoxyribonucleoside 5'-triphosphate = DNA(n+1) + diphosphate</text>
        <dbReference type="Rhea" id="RHEA:22508"/>
        <dbReference type="Rhea" id="RHEA-COMP:17339"/>
        <dbReference type="Rhea" id="RHEA-COMP:17340"/>
        <dbReference type="ChEBI" id="CHEBI:33019"/>
        <dbReference type="ChEBI" id="CHEBI:61560"/>
        <dbReference type="ChEBI" id="CHEBI:173112"/>
        <dbReference type="EC" id="2.7.7.7"/>
    </reaction>
</comment>
<organism evidence="14 15">
    <name type="scientific">Salinibacter phage M31CR41-2</name>
    <dbReference type="NCBI Taxonomy" id="2681614"/>
    <lineage>
        <taxon>Viruses</taxon>
        <taxon>Duplodnaviria</taxon>
        <taxon>Heunggongvirae</taxon>
        <taxon>Uroviricota</taxon>
        <taxon>Caudoviricetes</taxon>
        <taxon>Kairosalinivirus</taxon>
        <taxon>Kairosalinivirus M31CR412</taxon>
    </lineage>
</organism>
<evidence type="ECO:0000259" key="13">
    <source>
        <dbReference type="Pfam" id="PF03104"/>
    </source>
</evidence>